<dbReference type="OrthoDB" id="6119881at2759"/>
<evidence type="ECO:0000256" key="4">
    <source>
        <dbReference type="ARBA" id="ARBA00023180"/>
    </source>
</evidence>
<feature type="disulfide bond" evidence="5">
    <location>
        <begin position="98"/>
        <end position="108"/>
    </location>
</feature>
<dbReference type="Gene3D" id="3.10.250.10">
    <property type="entry name" value="SRCR-like domain"/>
    <property type="match status" value="3"/>
</dbReference>
<proteinExistence type="predicted"/>
<keyword evidence="2" id="KW-0677">Repeat</keyword>
<dbReference type="InterPro" id="IPR036772">
    <property type="entry name" value="SRCR-like_dom_sf"/>
</dbReference>
<feature type="domain" description="SRCR" evidence="7">
    <location>
        <begin position="137"/>
        <end position="237"/>
    </location>
</feature>
<reference evidence="8" key="1">
    <citation type="submission" date="2018-11" db="EMBL/GenBank/DDBJ databases">
        <authorList>
            <person name="Alioto T."/>
            <person name="Alioto T."/>
        </authorList>
    </citation>
    <scope>NUCLEOTIDE SEQUENCE</scope>
</reference>
<feature type="chain" id="PRO_5032636933" description="SRCR domain-containing protein" evidence="6">
    <location>
        <begin position="23"/>
        <end position="371"/>
    </location>
</feature>
<sequence>MRTTLLLVYCCVSLFYFPRVYTASVISEVRLTGGNGPWEGTVEVYVDGSWGSICDRDFDLSDARVICRMLGYKREIQIWTGAAWGQGTGKSLFTSLSCSGNERSIGSCGYYTSNCYHSQDVGISCVRTNRPETTEGIRLIGGTGPYEGTIEININGVWGTICDKQFDINDAMVICRMAGYTRAIQAFSYAYFGHGNGTSMLTNLHCSGSEDHLDSCGSDGWYASSCNHDHDAGVACLSNDRKNITQGVKLVGGNGPYEGTVELNVNGQWGTICGKTDFDINDADVICRMAGYHRALQFYTFAHFGKGNGSIVLSNPQCSGKEDIIDDCGSNGWYYSGTCTHYYDAGVVCQRNFTGKFTTEDASGVAPPYDT</sequence>
<gene>
    <name evidence="8" type="ORF">MGAL_10B020062</name>
</gene>
<dbReference type="PANTHER" id="PTHR48071:SF18">
    <property type="entry name" value="DELETED IN MALIGNANT BRAIN TUMORS 1 PROTEIN-RELATED"/>
    <property type="match status" value="1"/>
</dbReference>
<comment type="caution">
    <text evidence="8">The sequence shown here is derived from an EMBL/GenBank/DDBJ whole genome shotgun (WGS) entry which is preliminary data.</text>
</comment>
<dbReference type="FunFam" id="3.10.250.10:FF:000001">
    <property type="entry name" value="Lysyl oxidase 4 isoform X1"/>
    <property type="match status" value="2"/>
</dbReference>
<feature type="disulfide bond" evidence="5">
    <location>
        <begin position="175"/>
        <end position="236"/>
    </location>
</feature>
<evidence type="ECO:0000259" key="7">
    <source>
        <dbReference type="PROSITE" id="PS50287"/>
    </source>
</evidence>
<evidence type="ECO:0000256" key="3">
    <source>
        <dbReference type="ARBA" id="ARBA00023157"/>
    </source>
</evidence>
<dbReference type="Proteomes" id="UP000596742">
    <property type="component" value="Unassembled WGS sequence"/>
</dbReference>
<organism evidence="8 9">
    <name type="scientific">Mytilus galloprovincialis</name>
    <name type="common">Mediterranean mussel</name>
    <dbReference type="NCBI Taxonomy" id="29158"/>
    <lineage>
        <taxon>Eukaryota</taxon>
        <taxon>Metazoa</taxon>
        <taxon>Spiralia</taxon>
        <taxon>Lophotrochozoa</taxon>
        <taxon>Mollusca</taxon>
        <taxon>Bivalvia</taxon>
        <taxon>Autobranchia</taxon>
        <taxon>Pteriomorphia</taxon>
        <taxon>Mytilida</taxon>
        <taxon>Mytiloidea</taxon>
        <taxon>Mytilidae</taxon>
        <taxon>Mytilinae</taxon>
        <taxon>Mytilus</taxon>
    </lineage>
</organism>
<comment type="caution">
    <text evidence="5">Lacks conserved residue(s) required for the propagation of feature annotation.</text>
</comment>
<dbReference type="SMART" id="SM00202">
    <property type="entry name" value="SR"/>
    <property type="match status" value="3"/>
</dbReference>
<evidence type="ECO:0000256" key="2">
    <source>
        <dbReference type="ARBA" id="ARBA00022737"/>
    </source>
</evidence>
<dbReference type="FunFam" id="3.10.250.10:FF:000006">
    <property type="entry name" value="neurotrypsin isoform X2"/>
    <property type="match status" value="1"/>
</dbReference>
<keyword evidence="1 6" id="KW-0732">Signal</keyword>
<dbReference type="GO" id="GO:0016020">
    <property type="term" value="C:membrane"/>
    <property type="evidence" value="ECO:0007669"/>
    <property type="project" value="InterPro"/>
</dbReference>
<keyword evidence="3 5" id="KW-1015">Disulfide bond</keyword>
<dbReference type="PRINTS" id="PR00258">
    <property type="entry name" value="SPERACTRCPTR"/>
</dbReference>
<dbReference type="PROSITE" id="PS50287">
    <property type="entry name" value="SRCR_2"/>
    <property type="match status" value="3"/>
</dbReference>
<evidence type="ECO:0000256" key="5">
    <source>
        <dbReference type="PROSITE-ProRule" id="PRU00196"/>
    </source>
</evidence>
<feature type="domain" description="SRCR" evidence="7">
    <location>
        <begin position="248"/>
        <end position="350"/>
    </location>
</feature>
<dbReference type="PANTHER" id="PTHR48071">
    <property type="entry name" value="SRCR DOMAIN-CONTAINING PROTEIN"/>
    <property type="match status" value="1"/>
</dbReference>
<dbReference type="PROSITE" id="PS00420">
    <property type="entry name" value="SRCR_1"/>
    <property type="match status" value="2"/>
</dbReference>
<evidence type="ECO:0000313" key="9">
    <source>
        <dbReference type="Proteomes" id="UP000596742"/>
    </source>
</evidence>
<keyword evidence="9" id="KW-1185">Reference proteome</keyword>
<feature type="disulfide bond" evidence="5">
    <location>
        <begin position="206"/>
        <end position="216"/>
    </location>
</feature>
<feature type="disulfide bond" evidence="5">
    <location>
        <begin position="162"/>
        <end position="226"/>
    </location>
</feature>
<name>A0A8B6CLN6_MYTGA</name>
<dbReference type="EMBL" id="UYJE01001898">
    <property type="protein sequence ID" value="VDI06131.1"/>
    <property type="molecule type" value="Genomic_DNA"/>
</dbReference>
<feature type="signal peptide" evidence="6">
    <location>
        <begin position="1"/>
        <end position="22"/>
    </location>
</feature>
<evidence type="ECO:0000256" key="6">
    <source>
        <dbReference type="SAM" id="SignalP"/>
    </source>
</evidence>
<dbReference type="SUPFAM" id="SSF56487">
    <property type="entry name" value="SRCR-like"/>
    <property type="match status" value="3"/>
</dbReference>
<accession>A0A8B6CLN6</accession>
<feature type="disulfide bond" evidence="5">
    <location>
        <begin position="318"/>
        <end position="328"/>
    </location>
</feature>
<keyword evidence="4" id="KW-0325">Glycoprotein</keyword>
<dbReference type="AlphaFoldDB" id="A0A8B6CLN6"/>
<protein>
    <recommendedName>
        <fullName evidence="7">SRCR domain-containing protein</fullName>
    </recommendedName>
</protein>
<dbReference type="Pfam" id="PF00530">
    <property type="entry name" value="SRCR"/>
    <property type="match status" value="3"/>
</dbReference>
<feature type="domain" description="SRCR" evidence="7">
    <location>
        <begin position="29"/>
        <end position="126"/>
    </location>
</feature>
<evidence type="ECO:0000313" key="8">
    <source>
        <dbReference type="EMBL" id="VDI06131.1"/>
    </source>
</evidence>
<evidence type="ECO:0000256" key="1">
    <source>
        <dbReference type="ARBA" id="ARBA00022729"/>
    </source>
</evidence>
<dbReference type="InterPro" id="IPR001190">
    <property type="entry name" value="SRCR"/>
</dbReference>